<reference evidence="6" key="2">
    <citation type="submission" date="2020-09" db="EMBL/GenBank/DDBJ databases">
        <authorList>
            <person name="Sun Q."/>
            <person name="Ohkuma M."/>
        </authorList>
    </citation>
    <scope>NUCLEOTIDE SEQUENCE</scope>
    <source>
        <strain evidence="6">JCM 13306</strain>
    </source>
</reference>
<evidence type="ECO:0000256" key="4">
    <source>
        <dbReference type="SAM" id="SignalP"/>
    </source>
</evidence>
<reference evidence="6" key="1">
    <citation type="journal article" date="2014" name="Int. J. Syst. Evol. Microbiol.">
        <title>Complete genome sequence of Corynebacterium casei LMG S-19264T (=DSM 44701T), isolated from a smear-ripened cheese.</title>
        <authorList>
            <consortium name="US DOE Joint Genome Institute (JGI-PGF)"/>
            <person name="Walter F."/>
            <person name="Albersmeier A."/>
            <person name="Kalinowski J."/>
            <person name="Ruckert C."/>
        </authorList>
    </citation>
    <scope>NUCLEOTIDE SEQUENCE</scope>
    <source>
        <strain evidence="6">JCM 13306</strain>
    </source>
</reference>
<comment type="caution">
    <text evidence="6">The sequence shown here is derived from an EMBL/GenBank/DDBJ whole genome shotgun (WGS) entry which is preliminary data.</text>
</comment>
<feature type="signal peptide" evidence="4">
    <location>
        <begin position="1"/>
        <end position="21"/>
    </location>
</feature>
<dbReference type="GO" id="GO:0003755">
    <property type="term" value="F:peptidyl-prolyl cis-trans isomerase activity"/>
    <property type="evidence" value="ECO:0007669"/>
    <property type="project" value="UniProtKB-KW"/>
</dbReference>
<evidence type="ECO:0000256" key="3">
    <source>
        <dbReference type="ARBA" id="ARBA00023235"/>
    </source>
</evidence>
<evidence type="ECO:0000256" key="2">
    <source>
        <dbReference type="ARBA" id="ARBA00023110"/>
    </source>
</evidence>
<organism evidence="6 7">
    <name type="scientific">Xanthomonas boreopolis</name>
    <dbReference type="NCBI Taxonomy" id="86183"/>
    <lineage>
        <taxon>Bacteria</taxon>
        <taxon>Pseudomonadati</taxon>
        <taxon>Pseudomonadota</taxon>
        <taxon>Gammaproteobacteria</taxon>
        <taxon>Lysobacterales</taxon>
        <taxon>Lysobacteraceae</taxon>
        <taxon>Xanthomonas</taxon>
    </lineage>
</organism>
<proteinExistence type="predicted"/>
<dbReference type="EC" id="5.2.1.8" evidence="1"/>
<dbReference type="AlphaFoldDB" id="A0A919FBR8"/>
<keyword evidence="4" id="KW-0732">Signal</keyword>
<evidence type="ECO:0000259" key="5">
    <source>
        <dbReference type="PROSITE" id="PS50072"/>
    </source>
</evidence>
<keyword evidence="3 6" id="KW-0413">Isomerase</keyword>
<dbReference type="Gene3D" id="2.40.100.10">
    <property type="entry name" value="Cyclophilin-like"/>
    <property type="match status" value="1"/>
</dbReference>
<dbReference type="PROSITE" id="PS51257">
    <property type="entry name" value="PROKAR_LIPOPROTEIN"/>
    <property type="match status" value="1"/>
</dbReference>
<dbReference type="Pfam" id="PF00160">
    <property type="entry name" value="Pro_isomerase"/>
    <property type="match status" value="1"/>
</dbReference>
<dbReference type="Proteomes" id="UP000623958">
    <property type="component" value="Unassembled WGS sequence"/>
</dbReference>
<dbReference type="InterPro" id="IPR044665">
    <property type="entry name" value="E_coli_cyclophilin_A-like"/>
</dbReference>
<dbReference type="RefSeq" id="WP_434029962.1">
    <property type="nucleotide sequence ID" value="NZ_BNBA01000040.1"/>
</dbReference>
<dbReference type="SUPFAM" id="SSF50891">
    <property type="entry name" value="Cyclophilin-like"/>
    <property type="match status" value="1"/>
</dbReference>
<feature type="chain" id="PRO_5037875373" description="peptidylprolyl isomerase" evidence="4">
    <location>
        <begin position="22"/>
        <end position="302"/>
    </location>
</feature>
<keyword evidence="7" id="KW-1185">Reference proteome</keyword>
<dbReference type="PROSITE" id="PS50072">
    <property type="entry name" value="CSA_PPIASE_2"/>
    <property type="match status" value="1"/>
</dbReference>
<evidence type="ECO:0000313" key="6">
    <source>
        <dbReference type="EMBL" id="GHH59827.1"/>
    </source>
</evidence>
<dbReference type="EMBL" id="BNBA01000040">
    <property type="protein sequence ID" value="GHH59827.1"/>
    <property type="molecule type" value="Genomic_DNA"/>
</dbReference>
<sequence>MPATRLALACAALLACTCADAATPYRSAQQILDASPASAWRTLDPARTLYMELDAGRVIIELAPEFAPEHVANIRTLAHERFWDGLSIYRAQDNFVVQFGDPDGEEPGKAKSLGSARTHLPAEFHRPAAGLAFDRLPDSDGWAPEVGFVAGFPAARDPKKGTAWLAHCYGMLGAGRNNADDSSIGAELYVVIGQSPRQLDDNITVVGRVVQGMELLSTIRRGPPPMGFYEDPAQRTQIRAIRLASEVPETERTPLQVLRTDSQTFRDATEARRNRVDDFYKRPAGHIDLCNVPVPVRAPTKG</sequence>
<name>A0A919FBR8_9XANT</name>
<accession>A0A919FBR8</accession>
<dbReference type="InterPro" id="IPR002130">
    <property type="entry name" value="Cyclophilin-type_PPIase_dom"/>
</dbReference>
<evidence type="ECO:0000313" key="7">
    <source>
        <dbReference type="Proteomes" id="UP000623958"/>
    </source>
</evidence>
<gene>
    <name evidence="6" type="ORF">GCM10009090_34410</name>
</gene>
<dbReference type="PANTHER" id="PTHR43246">
    <property type="entry name" value="PEPTIDYL-PROLYL CIS-TRANS ISOMERASE CYP38, CHLOROPLASTIC"/>
    <property type="match status" value="1"/>
</dbReference>
<evidence type="ECO:0000256" key="1">
    <source>
        <dbReference type="ARBA" id="ARBA00013194"/>
    </source>
</evidence>
<dbReference type="InterPro" id="IPR029000">
    <property type="entry name" value="Cyclophilin-like_dom_sf"/>
</dbReference>
<protein>
    <recommendedName>
        <fullName evidence="1">peptidylprolyl isomerase</fullName>
        <ecNumber evidence="1">5.2.1.8</ecNumber>
    </recommendedName>
</protein>
<keyword evidence="2" id="KW-0697">Rotamase</keyword>
<feature type="domain" description="PPIase cyclophilin-type" evidence="5">
    <location>
        <begin position="54"/>
        <end position="243"/>
    </location>
</feature>